<feature type="compositionally biased region" description="Gly residues" evidence="1">
    <location>
        <begin position="33"/>
        <end position="44"/>
    </location>
</feature>
<reference evidence="2" key="1">
    <citation type="submission" date="2022-03" db="EMBL/GenBank/DDBJ databases">
        <authorList>
            <person name="Santos J.D.N."/>
            <person name="Kallscheuer N."/>
            <person name="Jogler C."/>
            <person name="Lage O.M."/>
        </authorList>
    </citation>
    <scope>NUCLEOTIDE SEQUENCE</scope>
    <source>
        <strain evidence="2">M600PL45_2</strain>
    </source>
</reference>
<evidence type="ECO:0000313" key="2">
    <source>
        <dbReference type="EMBL" id="MCH6160796.1"/>
    </source>
</evidence>
<dbReference type="RefSeq" id="WP_241058823.1">
    <property type="nucleotide sequence ID" value="NZ_JAKWJU010000002.1"/>
</dbReference>
<sequence>MTTGSQQPADPAARLQFDDPLSLRSADDSDSGWGEGQAGDGGTGRVPRGERPEKADADLARFLEEKPPHHL</sequence>
<proteinExistence type="predicted"/>
<dbReference type="EMBL" id="JAKWJU010000002">
    <property type="protein sequence ID" value="MCH6160796.1"/>
    <property type="molecule type" value="Genomic_DNA"/>
</dbReference>
<evidence type="ECO:0000313" key="3">
    <source>
        <dbReference type="Proteomes" id="UP001166784"/>
    </source>
</evidence>
<dbReference type="Proteomes" id="UP001166784">
    <property type="component" value="Unassembled WGS sequence"/>
</dbReference>
<gene>
    <name evidence="2" type="ORF">MMA15_10395</name>
</gene>
<evidence type="ECO:0000256" key="1">
    <source>
        <dbReference type="SAM" id="MobiDB-lite"/>
    </source>
</evidence>
<comment type="caution">
    <text evidence="2">The sequence shown here is derived from an EMBL/GenBank/DDBJ whole genome shotgun (WGS) entry which is preliminary data.</text>
</comment>
<name>A0ABS9SX12_9ACTN</name>
<feature type="compositionally biased region" description="Basic and acidic residues" evidence="1">
    <location>
        <begin position="47"/>
        <end position="71"/>
    </location>
</feature>
<reference evidence="2" key="2">
    <citation type="journal article" date="2023" name="Int. J. Syst. Evol. Microbiol.">
        <title>Streptomyces marispadix sp. nov., isolated from marine beach sediment of the Northern Coast of Portugal.</title>
        <authorList>
            <person name="dos Santos J.D.N."/>
            <person name="Vitorino I.R."/>
            <person name="Kallscheuer N."/>
            <person name="Srivastava A."/>
            <person name="Krautwurst S."/>
            <person name="Marz M."/>
            <person name="Jogler C."/>
            <person name="Lobo Da Cunha A."/>
            <person name="Catita J."/>
            <person name="Goncalves H."/>
            <person name="Gonzalez I."/>
            <person name="Reyes F."/>
            <person name="Lage O.M."/>
        </authorList>
    </citation>
    <scope>NUCLEOTIDE SEQUENCE</scope>
    <source>
        <strain evidence="2">M600PL45_2</strain>
    </source>
</reference>
<organism evidence="2 3">
    <name type="scientific">Streptomyces marispadix</name>
    <dbReference type="NCBI Taxonomy" id="2922868"/>
    <lineage>
        <taxon>Bacteria</taxon>
        <taxon>Bacillati</taxon>
        <taxon>Actinomycetota</taxon>
        <taxon>Actinomycetes</taxon>
        <taxon>Kitasatosporales</taxon>
        <taxon>Streptomycetaceae</taxon>
        <taxon>Streptomyces</taxon>
    </lineage>
</organism>
<accession>A0ABS9SX12</accession>
<feature type="region of interest" description="Disordered" evidence="1">
    <location>
        <begin position="1"/>
        <end position="71"/>
    </location>
</feature>
<keyword evidence="3" id="KW-1185">Reference proteome</keyword>
<protein>
    <submittedName>
        <fullName evidence="2">Uncharacterized protein</fullName>
    </submittedName>
</protein>